<dbReference type="PANTHER" id="PTHR11203:SF37">
    <property type="entry name" value="INTEGRATOR COMPLEX SUBUNIT 11"/>
    <property type="match status" value="1"/>
</dbReference>
<dbReference type="SUPFAM" id="SSF56281">
    <property type="entry name" value="Metallo-hydrolase/oxidoreductase"/>
    <property type="match status" value="1"/>
</dbReference>
<proteinExistence type="predicted"/>
<dbReference type="AlphaFoldDB" id="K2N6G7"/>
<dbReference type="EMBL" id="AMSI01000004">
    <property type="protein sequence ID" value="EKF43063.1"/>
    <property type="molecule type" value="Genomic_DNA"/>
</dbReference>
<evidence type="ECO:0000313" key="3">
    <source>
        <dbReference type="Proteomes" id="UP000007374"/>
    </source>
</evidence>
<reference evidence="2 3" key="1">
    <citation type="journal article" date="2012" name="J. Bacteriol.">
        <title>Genome Sequence of Nitratireductor indicus Type Strain C115.</title>
        <authorList>
            <person name="Lai Q."/>
            <person name="Li G."/>
            <person name="Yu Z."/>
            <person name="Shao Z."/>
        </authorList>
    </citation>
    <scope>NUCLEOTIDE SEQUENCE [LARGE SCALE GENOMIC DNA]</scope>
    <source>
        <strain evidence="2 3">C115</strain>
    </source>
</reference>
<sequence>MLQVDLQGGFGEKGRTSVAVCDGETRIMLDAGIKVGATGDEYYPQLSRPTGEIDALFISHAHEDHIGALCRLARMGYAGPIYMTEETRAEMPATLAQYADPEELRRYPPKDEQIRLFRPGDTLQVGALSVETGASGHVVGGVWFAVRTGGHCVVYAADMVPRSTVFRMEPLPACDLLILDASYGGDPVPGAERARGIAAWVARHSGGCLLPTPLSGRSLELMAAIDTPFAIAAGMREPLAAQIGAGDALRAGLAGKLAEKLAAAREWSEGEPLPDCPLLVHDGMGVAGPARPAIAAADAAGYPILLSGHLPKGSPGALLAEAGRADWIRMPTHPTLPENVALWEELGRPATLGHSCDAAVLGELHEHIPALETGFRTGQTYLIGKEAVHAHSDIQR</sequence>
<dbReference type="Pfam" id="PF00753">
    <property type="entry name" value="Lactamase_B"/>
    <property type="match status" value="1"/>
</dbReference>
<feature type="domain" description="Metallo-beta-lactamase" evidence="1">
    <location>
        <begin position="14"/>
        <end position="200"/>
    </location>
</feature>
<dbReference type="SMART" id="SM00849">
    <property type="entry name" value="Lactamase_B"/>
    <property type="match status" value="1"/>
</dbReference>
<dbReference type="InterPro" id="IPR036866">
    <property type="entry name" value="RibonucZ/Hydroxyglut_hydro"/>
</dbReference>
<dbReference type="InterPro" id="IPR050698">
    <property type="entry name" value="MBL"/>
</dbReference>
<dbReference type="STRING" id="721133.SAMN05216176_10599"/>
<name>K2N6G7_9HYPH</name>
<dbReference type="GO" id="GO:0004521">
    <property type="term" value="F:RNA endonuclease activity"/>
    <property type="evidence" value="ECO:0007669"/>
    <property type="project" value="TreeGrafter"/>
</dbReference>
<comment type="caution">
    <text evidence="2">The sequence shown here is derived from an EMBL/GenBank/DDBJ whole genome shotgun (WGS) entry which is preliminary data.</text>
</comment>
<dbReference type="PATRIC" id="fig|1231190.3.peg.1470"/>
<dbReference type="OrthoDB" id="9803916at2"/>
<organism evidence="2 3">
    <name type="scientific">Nitratireductor indicus C115</name>
    <dbReference type="NCBI Taxonomy" id="1231190"/>
    <lineage>
        <taxon>Bacteria</taxon>
        <taxon>Pseudomonadati</taxon>
        <taxon>Pseudomonadota</taxon>
        <taxon>Alphaproteobacteria</taxon>
        <taxon>Hyphomicrobiales</taxon>
        <taxon>Phyllobacteriaceae</taxon>
        <taxon>Nitratireductor</taxon>
    </lineage>
</organism>
<keyword evidence="3" id="KW-1185">Reference proteome</keyword>
<dbReference type="Proteomes" id="UP000007374">
    <property type="component" value="Unassembled WGS sequence"/>
</dbReference>
<gene>
    <name evidence="2" type="ORF">NA8A_06999</name>
</gene>
<dbReference type="InterPro" id="IPR001279">
    <property type="entry name" value="Metallo-B-lactamas"/>
</dbReference>
<dbReference type="RefSeq" id="WP_009756217.1">
    <property type="nucleotide sequence ID" value="NZ_AMSI01000004.1"/>
</dbReference>
<accession>K2N6G7</accession>
<protein>
    <recommendedName>
        <fullName evidence="1">Metallo-beta-lactamase domain-containing protein</fullName>
    </recommendedName>
</protein>
<dbReference type="PANTHER" id="PTHR11203">
    <property type="entry name" value="CLEAVAGE AND POLYADENYLATION SPECIFICITY FACTOR FAMILY MEMBER"/>
    <property type="match status" value="1"/>
</dbReference>
<dbReference type="eggNOG" id="COG1236">
    <property type="taxonomic scope" value="Bacteria"/>
</dbReference>
<evidence type="ECO:0000313" key="2">
    <source>
        <dbReference type="EMBL" id="EKF43063.1"/>
    </source>
</evidence>
<evidence type="ECO:0000259" key="1">
    <source>
        <dbReference type="SMART" id="SM00849"/>
    </source>
</evidence>
<dbReference type="Gene3D" id="3.60.15.10">
    <property type="entry name" value="Ribonuclease Z/Hydroxyacylglutathione hydrolase-like"/>
    <property type="match status" value="1"/>
</dbReference>